<dbReference type="Gene3D" id="3.40.50.300">
    <property type="entry name" value="P-loop containing nucleotide triphosphate hydrolases"/>
    <property type="match status" value="2"/>
</dbReference>
<dbReference type="AlphaFoldDB" id="A0A6J6QWK5"/>
<dbReference type="GO" id="GO:0016887">
    <property type="term" value="F:ATP hydrolysis activity"/>
    <property type="evidence" value="ECO:0007669"/>
    <property type="project" value="InterPro"/>
</dbReference>
<dbReference type="PROSITE" id="PS00675">
    <property type="entry name" value="SIGMA54_INTERACT_1"/>
    <property type="match status" value="1"/>
</dbReference>
<dbReference type="EMBL" id="CAFBLI010000006">
    <property type="protein sequence ID" value="CAB4856288.1"/>
    <property type="molecule type" value="Genomic_DNA"/>
</dbReference>
<dbReference type="InterPro" id="IPR050095">
    <property type="entry name" value="ECF_ABC_transporter_ATP-bd"/>
</dbReference>
<reference evidence="6" key="1">
    <citation type="submission" date="2020-05" db="EMBL/GenBank/DDBJ databases">
        <authorList>
            <person name="Chiriac C."/>
            <person name="Salcher M."/>
            <person name="Ghai R."/>
            <person name="Kavagutti S V."/>
        </authorList>
    </citation>
    <scope>NUCLEOTIDE SEQUENCE</scope>
</reference>
<dbReference type="SMART" id="SM00382">
    <property type="entry name" value="AAA"/>
    <property type="match status" value="2"/>
</dbReference>
<dbReference type="EMBL" id="CAEZXH010000052">
    <property type="protein sequence ID" value="CAB4686565.1"/>
    <property type="molecule type" value="Genomic_DNA"/>
</dbReference>
<dbReference type="InterPro" id="IPR025662">
    <property type="entry name" value="Sigma_54_int_dom_ATP-bd_1"/>
</dbReference>
<evidence type="ECO:0000313" key="7">
    <source>
        <dbReference type="EMBL" id="CAB4856288.1"/>
    </source>
</evidence>
<dbReference type="PROSITE" id="PS50893">
    <property type="entry name" value="ABC_TRANSPORTER_2"/>
    <property type="match status" value="2"/>
</dbReference>
<dbReference type="InterPro" id="IPR003593">
    <property type="entry name" value="AAA+_ATPase"/>
</dbReference>
<dbReference type="InterPro" id="IPR027417">
    <property type="entry name" value="P-loop_NTPase"/>
</dbReference>
<dbReference type="Pfam" id="PF00005">
    <property type="entry name" value="ABC_tran"/>
    <property type="match status" value="2"/>
</dbReference>
<evidence type="ECO:0000256" key="1">
    <source>
        <dbReference type="ARBA" id="ARBA00022448"/>
    </source>
</evidence>
<sequence>MISFNQVSLIYPQAQKTIFNELTFSVPEGELLLIMGQTGSGKSSLLKLINGLVPHHTGGILSGEITVAGRSTRMHRPRELVDLIGIVGQSPSEGFVTDTVEEEIAFGMESLGIPSEVMRKRVEETLDLLGLAQLRNRSLSTLSGGEAQRVAIAAVLTMHPKVLLLDEPTSALDPIAAEEVLSILARLVHDLGLTIIIAEHRLERVLQFVDRIIHVLGDGQVRLGLPEEIMAQSSSAPPVVLLGKDQDWNPLPLTVRDARRLAEPLREKLANLSPPIRKSPEIKSLPLILEIKKLVVQYEKNLALKGIDFEVSQGEVVAIMGRNGAGKSSLLGSTVGITPIKSGQVLLNGAPAAELNGKALISLVGFVPQEATDLLYGESVLQECTFADRDSQVDPGTTYKILNQLLPDITESAHPRDLSEGQRLCLVLAIVLAASPKLLILDEPTRGLDYSAKLRLIKILRAMAAEGRSVILATHDVELVAEVATRVIFLAEGEKIADGSTLEILTSSPAFAPQISKILAPGKWLTFSEITSALEQS</sequence>
<keyword evidence="2" id="KW-0547">Nucleotide-binding</keyword>
<proteinExistence type="predicted"/>
<feature type="domain" description="ABC transporter" evidence="4">
    <location>
        <begin position="289"/>
        <end position="517"/>
    </location>
</feature>
<keyword evidence="1" id="KW-0813">Transport</keyword>
<evidence type="ECO:0000256" key="3">
    <source>
        <dbReference type="ARBA" id="ARBA00022840"/>
    </source>
</evidence>
<gene>
    <name evidence="5" type="ORF">UFOPK2360_00893</name>
    <name evidence="6" type="ORF">UFOPK2659_00237</name>
    <name evidence="7" type="ORF">UFOPK3306_00148</name>
</gene>
<dbReference type="InterPro" id="IPR017871">
    <property type="entry name" value="ABC_transporter-like_CS"/>
</dbReference>
<dbReference type="GO" id="GO:0042626">
    <property type="term" value="F:ATPase-coupled transmembrane transporter activity"/>
    <property type="evidence" value="ECO:0007669"/>
    <property type="project" value="TreeGrafter"/>
</dbReference>
<dbReference type="CDD" id="cd03225">
    <property type="entry name" value="ABC_cobalt_CbiO_domain1"/>
    <property type="match status" value="1"/>
</dbReference>
<dbReference type="SUPFAM" id="SSF52540">
    <property type="entry name" value="P-loop containing nucleoside triphosphate hydrolases"/>
    <property type="match status" value="2"/>
</dbReference>
<accession>A0A6J6QWK5</accession>
<evidence type="ECO:0000313" key="5">
    <source>
        <dbReference type="EMBL" id="CAB4686565.1"/>
    </source>
</evidence>
<dbReference type="PROSITE" id="PS00211">
    <property type="entry name" value="ABC_TRANSPORTER_1"/>
    <property type="match status" value="1"/>
</dbReference>
<name>A0A6J6QWK5_9ZZZZ</name>
<keyword evidence="3" id="KW-0067">ATP-binding</keyword>
<organism evidence="6">
    <name type="scientific">freshwater metagenome</name>
    <dbReference type="NCBI Taxonomy" id="449393"/>
    <lineage>
        <taxon>unclassified sequences</taxon>
        <taxon>metagenomes</taxon>
        <taxon>ecological metagenomes</taxon>
    </lineage>
</organism>
<evidence type="ECO:0000313" key="6">
    <source>
        <dbReference type="EMBL" id="CAB4713488.1"/>
    </source>
</evidence>
<dbReference type="PANTHER" id="PTHR43553">
    <property type="entry name" value="HEAVY METAL TRANSPORTER"/>
    <property type="match status" value="1"/>
</dbReference>
<protein>
    <submittedName>
        <fullName evidence="6">Unannotated protein</fullName>
    </submittedName>
</protein>
<evidence type="ECO:0000256" key="2">
    <source>
        <dbReference type="ARBA" id="ARBA00022741"/>
    </source>
</evidence>
<dbReference type="EMBL" id="CAEZYJ010000017">
    <property type="protein sequence ID" value="CAB4713488.1"/>
    <property type="molecule type" value="Genomic_DNA"/>
</dbReference>
<dbReference type="GO" id="GO:0005524">
    <property type="term" value="F:ATP binding"/>
    <property type="evidence" value="ECO:0007669"/>
    <property type="project" value="UniProtKB-KW"/>
</dbReference>
<dbReference type="InterPro" id="IPR003439">
    <property type="entry name" value="ABC_transporter-like_ATP-bd"/>
</dbReference>
<dbReference type="InterPro" id="IPR015856">
    <property type="entry name" value="ABC_transpr_CbiO/EcfA_su"/>
</dbReference>
<evidence type="ECO:0000259" key="4">
    <source>
        <dbReference type="PROSITE" id="PS50893"/>
    </source>
</evidence>
<feature type="domain" description="ABC transporter" evidence="4">
    <location>
        <begin position="2"/>
        <end position="242"/>
    </location>
</feature>
<dbReference type="GO" id="GO:0043190">
    <property type="term" value="C:ATP-binding cassette (ABC) transporter complex"/>
    <property type="evidence" value="ECO:0007669"/>
    <property type="project" value="TreeGrafter"/>
</dbReference>